<name>A0A1I4TV87_9BACT</name>
<reference evidence="2 3" key="1">
    <citation type="submission" date="2016-10" db="EMBL/GenBank/DDBJ databases">
        <authorList>
            <person name="de Groot N.N."/>
        </authorList>
    </citation>
    <scope>NUCLEOTIDE SEQUENCE [LARGE SCALE GENOMIC DNA]</scope>
    <source>
        <strain evidence="2 3">DSM 9990</strain>
    </source>
</reference>
<proteinExistence type="predicted"/>
<organism evidence="2 3">
    <name type="scientific">Thermodesulforhabdus norvegica</name>
    <dbReference type="NCBI Taxonomy" id="39841"/>
    <lineage>
        <taxon>Bacteria</taxon>
        <taxon>Pseudomonadati</taxon>
        <taxon>Thermodesulfobacteriota</taxon>
        <taxon>Syntrophobacteria</taxon>
        <taxon>Syntrophobacterales</taxon>
        <taxon>Thermodesulforhabdaceae</taxon>
        <taxon>Thermodesulforhabdus</taxon>
    </lineage>
</organism>
<dbReference type="OrthoDB" id="7042109at2"/>
<feature type="transmembrane region" description="Helical" evidence="1">
    <location>
        <begin position="7"/>
        <end position="35"/>
    </location>
</feature>
<protein>
    <recommendedName>
        <fullName evidence="4">Oligosaccharide repeat unit polymerase</fullName>
    </recommendedName>
</protein>
<keyword evidence="1" id="KW-0472">Membrane</keyword>
<feature type="transmembrane region" description="Helical" evidence="1">
    <location>
        <begin position="263"/>
        <end position="283"/>
    </location>
</feature>
<dbReference type="RefSeq" id="WP_093394745.1">
    <property type="nucleotide sequence ID" value="NZ_FOUU01000004.1"/>
</dbReference>
<feature type="transmembrane region" description="Helical" evidence="1">
    <location>
        <begin position="107"/>
        <end position="126"/>
    </location>
</feature>
<feature type="transmembrane region" description="Helical" evidence="1">
    <location>
        <begin position="80"/>
        <end position="101"/>
    </location>
</feature>
<gene>
    <name evidence="2" type="ORF">SAMN05660836_01542</name>
</gene>
<dbReference type="Proteomes" id="UP000199611">
    <property type="component" value="Unassembled WGS sequence"/>
</dbReference>
<feature type="transmembrane region" description="Helical" evidence="1">
    <location>
        <begin position="395"/>
        <end position="410"/>
    </location>
</feature>
<feature type="transmembrane region" description="Helical" evidence="1">
    <location>
        <begin position="416"/>
        <end position="433"/>
    </location>
</feature>
<feature type="transmembrane region" description="Helical" evidence="1">
    <location>
        <begin position="138"/>
        <end position="156"/>
    </location>
</feature>
<evidence type="ECO:0000313" key="3">
    <source>
        <dbReference type="Proteomes" id="UP000199611"/>
    </source>
</evidence>
<keyword evidence="3" id="KW-1185">Reference proteome</keyword>
<evidence type="ECO:0000313" key="2">
    <source>
        <dbReference type="EMBL" id="SFM80624.1"/>
    </source>
</evidence>
<keyword evidence="1" id="KW-0812">Transmembrane</keyword>
<dbReference type="EMBL" id="FOUU01000004">
    <property type="protein sequence ID" value="SFM80624.1"/>
    <property type="molecule type" value="Genomic_DNA"/>
</dbReference>
<dbReference type="AlphaFoldDB" id="A0A1I4TV87"/>
<sequence>MKRLKFIWIFFPRLTLMILVLLLKIALDLSYVYIVAPHFSWTATRYIFLPNKVKIVESWIFTLALALLLPYKIKKPSDFLIWLFFLTPILPIFSLYGLMDIAGNRDFTYMVATSFVLVIMTTKILPRVKIRAVLKGPTIALVISIIGVVLALTWFINQGGLKHFRWYLTFDFSGMAEIRRLVTTRLFKETGLLGGMFNYIRLWAYNVFTIALAMWALLYRKHILFLALIGLEIVFSSLSASRTPMFTVPLVLGTYYVIKRNRLILMVLGFLMLVAASAFLMLATDFSLPASLILERFFFTPARIHYAYFEFFSGQKPLLFSSTHLPIPINYPFPDTPERMVGRYILHSNTVASVGFLATAYMHLKLPGLIIFGIIVGGLLRLTDSLILGRLPKEFGVAMAALPFYALFTASDLTTALTSFGILPTMLLLWLFGSRRVQKEAL</sequence>
<dbReference type="STRING" id="39841.SAMN05660836_01542"/>
<accession>A0A1I4TV87</accession>
<keyword evidence="1" id="KW-1133">Transmembrane helix</keyword>
<feature type="transmembrane region" description="Helical" evidence="1">
    <location>
        <begin position="200"/>
        <end position="218"/>
    </location>
</feature>
<feature type="transmembrane region" description="Helical" evidence="1">
    <location>
        <begin position="55"/>
        <end position="73"/>
    </location>
</feature>
<evidence type="ECO:0008006" key="4">
    <source>
        <dbReference type="Google" id="ProtNLM"/>
    </source>
</evidence>
<evidence type="ECO:0000256" key="1">
    <source>
        <dbReference type="SAM" id="Phobius"/>
    </source>
</evidence>